<evidence type="ECO:0000256" key="3">
    <source>
        <dbReference type="SAM" id="SignalP"/>
    </source>
</evidence>
<dbReference type="SUPFAM" id="SSF57196">
    <property type="entry name" value="EGF/Laminin"/>
    <property type="match status" value="1"/>
</dbReference>
<dbReference type="Gene3D" id="2.10.25.10">
    <property type="entry name" value="Laminin"/>
    <property type="match status" value="1"/>
</dbReference>
<name>A0AAD9QU30_ACRCE</name>
<dbReference type="PROSITE" id="PS50026">
    <property type="entry name" value="EGF_3"/>
    <property type="match status" value="1"/>
</dbReference>
<dbReference type="EMBL" id="JARQWQ010000014">
    <property type="protein sequence ID" value="KAK2567429.1"/>
    <property type="molecule type" value="Genomic_DNA"/>
</dbReference>
<dbReference type="CDD" id="cd00054">
    <property type="entry name" value="EGF_CA"/>
    <property type="match status" value="1"/>
</dbReference>
<proteinExistence type="predicted"/>
<dbReference type="InterPro" id="IPR000742">
    <property type="entry name" value="EGF"/>
</dbReference>
<keyword evidence="3" id="KW-0732">Signal</keyword>
<dbReference type="PROSITE" id="PS00010">
    <property type="entry name" value="ASX_HYDROXYL"/>
    <property type="match status" value="1"/>
</dbReference>
<gene>
    <name evidence="5" type="ORF">P5673_008243</name>
    <name evidence="6" type="ORF">P5673_008289</name>
</gene>
<feature type="chain" id="PRO_5042442563" description="EGF-like domain-containing protein" evidence="3">
    <location>
        <begin position="23"/>
        <end position="371"/>
    </location>
</feature>
<sequence length="371" mass="42079">MTAIRRMVWLTICNLLVLTTTSISSMDYETPLMFIYNIFTEDIAVRNHTIHSEEVSSPVECFRRCAKVCGCVAFQVTGASCELLDCADRDLVIRQGTRLYTMQQTNPENKTNCLNGCCDSQPCLNGATCQESCSDVKQQYTCACSEHYHGNRCEVFQPMLKSCQAIARIRQGVVSGIYNLNVGVDKTVQTYCDFSSDDGKAWTLIESFSLGESSSYADKPFYHDLPRNENNFTWDDFRVSYQALVNIQNDSTHWRVTCNFPSGLTYSDYARASLTATDLLTFVNKDKCQRYEYVSVRGINCTDCEAMLVQRDNQHMHTDSYWSGKNGCQWDPISGAVQNEDNFGYYETTNPQHRCTANSLSTTQWWLGAEV</sequence>
<reference evidence="5" key="2">
    <citation type="journal article" date="2023" name="Science">
        <title>Genomic signatures of disease resistance in endangered staghorn corals.</title>
        <authorList>
            <person name="Vollmer S.V."/>
            <person name="Selwyn J.D."/>
            <person name="Despard B.A."/>
            <person name="Roesel C.L."/>
        </authorList>
    </citation>
    <scope>NUCLEOTIDE SEQUENCE</scope>
    <source>
        <strain evidence="5">K2</strain>
    </source>
</reference>
<dbReference type="EMBL" id="JARQWQ010000014">
    <property type="protein sequence ID" value="KAK2567469.1"/>
    <property type="molecule type" value="Genomic_DNA"/>
</dbReference>
<keyword evidence="1 2" id="KW-1015">Disulfide bond</keyword>
<accession>A0AAD9QU30</accession>
<feature type="domain" description="EGF-like" evidence="4">
    <location>
        <begin position="119"/>
        <end position="154"/>
    </location>
</feature>
<feature type="disulfide bond" evidence="2">
    <location>
        <begin position="144"/>
        <end position="153"/>
    </location>
</feature>
<reference evidence="5" key="1">
    <citation type="journal article" date="2023" name="G3 (Bethesda)">
        <title>Whole genome assembly and annotation of the endangered Caribbean coral Acropora cervicornis.</title>
        <authorList>
            <person name="Selwyn J.D."/>
            <person name="Vollmer S.V."/>
        </authorList>
    </citation>
    <scope>NUCLEOTIDE SEQUENCE</scope>
    <source>
        <strain evidence="5">K2</strain>
    </source>
</reference>
<comment type="caution">
    <text evidence="2">Lacks conserved residue(s) required for the propagation of feature annotation.</text>
</comment>
<comment type="caution">
    <text evidence="5">The sequence shown here is derived from an EMBL/GenBank/DDBJ whole genome shotgun (WGS) entry which is preliminary data.</text>
</comment>
<evidence type="ECO:0000313" key="7">
    <source>
        <dbReference type="Proteomes" id="UP001249851"/>
    </source>
</evidence>
<keyword evidence="2" id="KW-0245">EGF-like domain</keyword>
<organism evidence="5 7">
    <name type="scientific">Acropora cervicornis</name>
    <name type="common">Staghorn coral</name>
    <dbReference type="NCBI Taxonomy" id="6130"/>
    <lineage>
        <taxon>Eukaryota</taxon>
        <taxon>Metazoa</taxon>
        <taxon>Cnidaria</taxon>
        <taxon>Anthozoa</taxon>
        <taxon>Hexacorallia</taxon>
        <taxon>Scleractinia</taxon>
        <taxon>Astrocoeniina</taxon>
        <taxon>Acroporidae</taxon>
        <taxon>Acropora</taxon>
    </lineage>
</organism>
<dbReference type="Proteomes" id="UP001249851">
    <property type="component" value="Unassembled WGS sequence"/>
</dbReference>
<dbReference type="Pfam" id="PF00008">
    <property type="entry name" value="EGF"/>
    <property type="match status" value="1"/>
</dbReference>
<evidence type="ECO:0000313" key="6">
    <source>
        <dbReference type="EMBL" id="KAK2567469.1"/>
    </source>
</evidence>
<feature type="disulfide bond" evidence="2">
    <location>
        <begin position="123"/>
        <end position="133"/>
    </location>
</feature>
<evidence type="ECO:0000256" key="1">
    <source>
        <dbReference type="ARBA" id="ARBA00023157"/>
    </source>
</evidence>
<dbReference type="InterPro" id="IPR000152">
    <property type="entry name" value="EGF-type_Asp/Asn_hydroxyl_site"/>
</dbReference>
<protein>
    <recommendedName>
        <fullName evidence="4">EGF-like domain-containing protein</fullName>
    </recommendedName>
</protein>
<evidence type="ECO:0000259" key="4">
    <source>
        <dbReference type="PROSITE" id="PS50026"/>
    </source>
</evidence>
<dbReference type="AlphaFoldDB" id="A0AAD9QU30"/>
<feature type="signal peptide" evidence="3">
    <location>
        <begin position="1"/>
        <end position="22"/>
    </location>
</feature>
<keyword evidence="7" id="KW-1185">Reference proteome</keyword>
<dbReference type="PROSITE" id="PS00022">
    <property type="entry name" value="EGF_1"/>
    <property type="match status" value="1"/>
</dbReference>
<evidence type="ECO:0000256" key="2">
    <source>
        <dbReference type="PROSITE-ProRule" id="PRU00076"/>
    </source>
</evidence>
<evidence type="ECO:0000313" key="5">
    <source>
        <dbReference type="EMBL" id="KAK2567429.1"/>
    </source>
</evidence>